<dbReference type="SUPFAM" id="SSF53850">
    <property type="entry name" value="Periplasmic binding protein-like II"/>
    <property type="match status" value="1"/>
</dbReference>
<protein>
    <submittedName>
        <fullName evidence="2">Peptide ABC transporter substrate-binding protein</fullName>
    </submittedName>
</protein>
<evidence type="ECO:0000313" key="2">
    <source>
        <dbReference type="EMBL" id="GGM56257.1"/>
    </source>
</evidence>
<evidence type="ECO:0000259" key="1">
    <source>
        <dbReference type="Pfam" id="PF00496"/>
    </source>
</evidence>
<dbReference type="Proteomes" id="UP000637578">
    <property type="component" value="Unassembled WGS sequence"/>
</dbReference>
<dbReference type="InterPro" id="IPR000914">
    <property type="entry name" value="SBP_5_dom"/>
</dbReference>
<dbReference type="PIRSF" id="PIRSF002741">
    <property type="entry name" value="MppA"/>
    <property type="match status" value="1"/>
</dbReference>
<dbReference type="RefSeq" id="WP_189057939.1">
    <property type="nucleotide sequence ID" value="NZ_BMMK01000012.1"/>
</dbReference>
<dbReference type="PANTHER" id="PTHR30290:SF83">
    <property type="entry name" value="ABC TRANSPORTER SUBSTRATE-BINDING PROTEIN"/>
    <property type="match status" value="1"/>
</dbReference>
<dbReference type="PROSITE" id="PS51257">
    <property type="entry name" value="PROKAR_LIPOPROTEIN"/>
    <property type="match status" value="1"/>
</dbReference>
<keyword evidence="3" id="KW-1185">Reference proteome</keyword>
<proteinExistence type="predicted"/>
<accession>A0A8J3CEC8</accession>
<dbReference type="Pfam" id="PF00496">
    <property type="entry name" value="SBP_bac_5"/>
    <property type="match status" value="1"/>
</dbReference>
<dbReference type="GO" id="GO:0042597">
    <property type="term" value="C:periplasmic space"/>
    <property type="evidence" value="ECO:0007669"/>
    <property type="project" value="UniProtKB-ARBA"/>
</dbReference>
<dbReference type="Gene3D" id="3.10.105.10">
    <property type="entry name" value="Dipeptide-binding Protein, Domain 3"/>
    <property type="match status" value="1"/>
</dbReference>
<evidence type="ECO:0000313" key="3">
    <source>
        <dbReference type="Proteomes" id="UP000637578"/>
    </source>
</evidence>
<dbReference type="GO" id="GO:0043190">
    <property type="term" value="C:ATP-binding cassette (ABC) transporter complex"/>
    <property type="evidence" value="ECO:0007669"/>
    <property type="project" value="InterPro"/>
</dbReference>
<dbReference type="InterPro" id="IPR039424">
    <property type="entry name" value="SBP_5"/>
</dbReference>
<reference evidence="2" key="1">
    <citation type="journal article" date="2014" name="Int. J. Syst. Evol. Microbiol.">
        <title>Complete genome sequence of Corynebacterium casei LMG S-19264T (=DSM 44701T), isolated from a smear-ripened cheese.</title>
        <authorList>
            <consortium name="US DOE Joint Genome Institute (JGI-PGF)"/>
            <person name="Walter F."/>
            <person name="Albersmeier A."/>
            <person name="Kalinowski J."/>
            <person name="Ruckert C."/>
        </authorList>
    </citation>
    <scope>NUCLEOTIDE SEQUENCE</scope>
    <source>
        <strain evidence="2">CGMCC 4.5737</strain>
    </source>
</reference>
<dbReference type="AlphaFoldDB" id="A0A8J3CEC8"/>
<sequence>MRGGIAVLVAVLVATLAGCSGSGREAAEPGVLSVGLREPGSLLPAQAHTVAQRTIVGALWTPLVTVDQDRVEPVAAESVTSQDQVNWTVRLRPGMRFHDGTPVTAKSYVDTWQAVATERWPGSRVLTDVLRPVRMRAADETTVEIVLDRPFGQVPFVLASPALLPLPESVLSTRDWSGFARHPVGTGPYKMTEAWRPGNGARLTRFDAYSGRRPGKVRDIALRVIDDPMAQYDQVRSGDLDLATQVPKARHESMRKDFPDRHVLWPLSEVSYLGIAVADTRLAEAAVRHALALAVGREELERGPLGYQVDLAQGLAPPAVPLTQRSGPCRPCTHDPEAAKALLEQSGGLTGPVPLRFDADSAQGQWAPALAEQLRRVPGVPEIVPTSLPGPEFRALLANRPSDGLFTITRTLWSPSPYEALSGLAGPTGYADEGFDQMLAASEATTDPAEIGRLSRLAENQLLRDLPVIPLWSAHGHAVWSDRVFNVTAEALGGIDLAFVDLRD</sequence>
<dbReference type="GO" id="GO:1904680">
    <property type="term" value="F:peptide transmembrane transporter activity"/>
    <property type="evidence" value="ECO:0007669"/>
    <property type="project" value="TreeGrafter"/>
</dbReference>
<dbReference type="CDD" id="cd00995">
    <property type="entry name" value="PBP2_NikA_DppA_OppA_like"/>
    <property type="match status" value="1"/>
</dbReference>
<dbReference type="Gene3D" id="3.40.190.10">
    <property type="entry name" value="Periplasmic binding protein-like II"/>
    <property type="match status" value="1"/>
</dbReference>
<dbReference type="EMBL" id="BMMK01000012">
    <property type="protein sequence ID" value="GGM56257.1"/>
    <property type="molecule type" value="Genomic_DNA"/>
</dbReference>
<comment type="caution">
    <text evidence="2">The sequence shown here is derived from an EMBL/GenBank/DDBJ whole genome shotgun (WGS) entry which is preliminary data.</text>
</comment>
<organism evidence="2 3">
    <name type="scientific">Longimycelium tulufanense</name>
    <dbReference type="NCBI Taxonomy" id="907463"/>
    <lineage>
        <taxon>Bacteria</taxon>
        <taxon>Bacillati</taxon>
        <taxon>Actinomycetota</taxon>
        <taxon>Actinomycetes</taxon>
        <taxon>Pseudonocardiales</taxon>
        <taxon>Pseudonocardiaceae</taxon>
        <taxon>Longimycelium</taxon>
    </lineage>
</organism>
<feature type="domain" description="Solute-binding protein family 5" evidence="1">
    <location>
        <begin position="71"/>
        <end position="423"/>
    </location>
</feature>
<dbReference type="PANTHER" id="PTHR30290">
    <property type="entry name" value="PERIPLASMIC BINDING COMPONENT OF ABC TRANSPORTER"/>
    <property type="match status" value="1"/>
</dbReference>
<reference evidence="2" key="2">
    <citation type="submission" date="2020-09" db="EMBL/GenBank/DDBJ databases">
        <authorList>
            <person name="Sun Q."/>
            <person name="Zhou Y."/>
        </authorList>
    </citation>
    <scope>NUCLEOTIDE SEQUENCE</scope>
    <source>
        <strain evidence="2">CGMCC 4.5737</strain>
    </source>
</reference>
<name>A0A8J3CEC8_9PSEU</name>
<dbReference type="InterPro" id="IPR030678">
    <property type="entry name" value="Peptide/Ni-bd"/>
</dbReference>
<gene>
    <name evidence="2" type="ORF">GCM10012275_29170</name>
</gene>
<dbReference type="GO" id="GO:0015833">
    <property type="term" value="P:peptide transport"/>
    <property type="evidence" value="ECO:0007669"/>
    <property type="project" value="TreeGrafter"/>
</dbReference>